<evidence type="ECO:0000313" key="2">
    <source>
        <dbReference type="Proteomes" id="UP000547973"/>
    </source>
</evidence>
<name>A0A7Y9ZDL9_9MICO</name>
<dbReference type="AlphaFoldDB" id="A0A7Y9ZDL9"/>
<gene>
    <name evidence="1" type="ORF">BKA03_002767</name>
</gene>
<keyword evidence="2" id="KW-1185">Reference proteome</keyword>
<protein>
    <submittedName>
        <fullName evidence="1">Uncharacterized protein</fullName>
    </submittedName>
</protein>
<accession>A0A7Y9ZDL9</accession>
<evidence type="ECO:0000313" key="1">
    <source>
        <dbReference type="EMBL" id="NYI42648.1"/>
    </source>
</evidence>
<sequence length="85" mass="8423">MGSLAGAYSKQSLAQGCGVEQGLSVEGRPHAGLMKRSLCGSAVTPRVLTASSASHMEPGDGVRGKGTPDAAVVVTATVSFGVTGY</sequence>
<proteinExistence type="predicted"/>
<organism evidence="1 2">
    <name type="scientific">Demequina lutea</name>
    <dbReference type="NCBI Taxonomy" id="431489"/>
    <lineage>
        <taxon>Bacteria</taxon>
        <taxon>Bacillati</taxon>
        <taxon>Actinomycetota</taxon>
        <taxon>Actinomycetes</taxon>
        <taxon>Micrococcales</taxon>
        <taxon>Demequinaceae</taxon>
        <taxon>Demequina</taxon>
    </lineage>
</organism>
<comment type="caution">
    <text evidence="1">The sequence shown here is derived from an EMBL/GenBank/DDBJ whole genome shotgun (WGS) entry which is preliminary data.</text>
</comment>
<reference evidence="1 2" key="1">
    <citation type="submission" date="2020-07" db="EMBL/GenBank/DDBJ databases">
        <title>Sequencing the genomes of 1000 actinobacteria strains.</title>
        <authorList>
            <person name="Klenk H.-P."/>
        </authorList>
    </citation>
    <scope>NUCLEOTIDE SEQUENCE [LARGE SCALE GENOMIC DNA]</scope>
    <source>
        <strain evidence="1 2">DSM 19970</strain>
    </source>
</reference>
<dbReference type="EMBL" id="JACBZO010000001">
    <property type="protein sequence ID" value="NYI42648.1"/>
    <property type="molecule type" value="Genomic_DNA"/>
</dbReference>
<dbReference type="Proteomes" id="UP000547973">
    <property type="component" value="Unassembled WGS sequence"/>
</dbReference>